<feature type="compositionally biased region" description="Low complexity" evidence="2">
    <location>
        <begin position="604"/>
        <end position="619"/>
    </location>
</feature>
<dbReference type="Pfam" id="PF04082">
    <property type="entry name" value="Fungal_trans"/>
    <property type="match status" value="1"/>
</dbReference>
<organism evidence="4 5">
    <name type="scientific">Exophiala bonariae</name>
    <dbReference type="NCBI Taxonomy" id="1690606"/>
    <lineage>
        <taxon>Eukaryota</taxon>
        <taxon>Fungi</taxon>
        <taxon>Dikarya</taxon>
        <taxon>Ascomycota</taxon>
        <taxon>Pezizomycotina</taxon>
        <taxon>Eurotiomycetes</taxon>
        <taxon>Chaetothyriomycetidae</taxon>
        <taxon>Chaetothyriales</taxon>
        <taxon>Herpotrichiellaceae</taxon>
        <taxon>Exophiala</taxon>
    </lineage>
</organism>
<feature type="domain" description="Xylanolytic transcriptional activator regulatory" evidence="3">
    <location>
        <begin position="242"/>
        <end position="316"/>
    </location>
</feature>
<evidence type="ECO:0000256" key="1">
    <source>
        <dbReference type="ARBA" id="ARBA00023242"/>
    </source>
</evidence>
<protein>
    <recommendedName>
        <fullName evidence="3">Xylanolytic transcriptional activator regulatory domain-containing protein</fullName>
    </recommendedName>
</protein>
<evidence type="ECO:0000259" key="3">
    <source>
        <dbReference type="SMART" id="SM00906"/>
    </source>
</evidence>
<dbReference type="GO" id="GO:0006351">
    <property type="term" value="P:DNA-templated transcription"/>
    <property type="evidence" value="ECO:0007669"/>
    <property type="project" value="InterPro"/>
</dbReference>
<keyword evidence="5" id="KW-1185">Reference proteome</keyword>
<dbReference type="EMBL" id="JAVRRD010000032">
    <property type="protein sequence ID" value="KAK5046128.1"/>
    <property type="molecule type" value="Genomic_DNA"/>
</dbReference>
<gene>
    <name evidence="4" type="ORF">LTR84_008585</name>
</gene>
<dbReference type="GeneID" id="89976748"/>
<keyword evidence="1" id="KW-0539">Nucleus</keyword>
<dbReference type="AlphaFoldDB" id="A0AAV9MWP3"/>
<dbReference type="RefSeq" id="XP_064701727.1">
    <property type="nucleotide sequence ID" value="XM_064852130.1"/>
</dbReference>
<feature type="compositionally biased region" description="Polar residues" evidence="2">
    <location>
        <begin position="620"/>
        <end position="635"/>
    </location>
</feature>
<feature type="compositionally biased region" description="Polar residues" evidence="2">
    <location>
        <begin position="570"/>
        <end position="580"/>
    </location>
</feature>
<dbReference type="InterPro" id="IPR050987">
    <property type="entry name" value="AtrR-like"/>
</dbReference>
<reference evidence="4 5" key="1">
    <citation type="submission" date="2023-08" db="EMBL/GenBank/DDBJ databases">
        <title>Black Yeasts Isolated from many extreme environments.</title>
        <authorList>
            <person name="Coleine C."/>
            <person name="Stajich J.E."/>
            <person name="Selbmann L."/>
        </authorList>
    </citation>
    <scope>NUCLEOTIDE SEQUENCE [LARGE SCALE GENOMIC DNA]</scope>
    <source>
        <strain evidence="4 5">CCFEE 5792</strain>
    </source>
</reference>
<feature type="region of interest" description="Disordered" evidence="2">
    <location>
        <begin position="49"/>
        <end position="88"/>
    </location>
</feature>
<name>A0AAV9MWP3_9EURO</name>
<dbReference type="SMART" id="SM00906">
    <property type="entry name" value="Fungal_trans"/>
    <property type="match status" value="1"/>
</dbReference>
<feature type="region of interest" description="Disordered" evidence="2">
    <location>
        <begin position="561"/>
        <end position="646"/>
    </location>
</feature>
<dbReference type="Proteomes" id="UP001358417">
    <property type="component" value="Unassembled WGS sequence"/>
</dbReference>
<dbReference type="PANTHER" id="PTHR46910:SF9">
    <property type="entry name" value="MISCELLANEOUS ZN(II)2CYS6 TRANSCRIPTION FACTOR (EUROFUNG)"/>
    <property type="match status" value="1"/>
</dbReference>
<feature type="compositionally biased region" description="Basic and acidic residues" evidence="2">
    <location>
        <begin position="74"/>
        <end position="84"/>
    </location>
</feature>
<feature type="region of interest" description="Disordered" evidence="2">
    <location>
        <begin position="345"/>
        <end position="381"/>
    </location>
</feature>
<feature type="compositionally biased region" description="Basic and acidic residues" evidence="2">
    <location>
        <begin position="367"/>
        <end position="381"/>
    </location>
</feature>
<accession>A0AAV9MWP3</accession>
<evidence type="ECO:0000256" key="2">
    <source>
        <dbReference type="SAM" id="MobiDB-lite"/>
    </source>
</evidence>
<feature type="compositionally biased region" description="Polar residues" evidence="2">
    <location>
        <begin position="49"/>
        <end position="62"/>
    </location>
</feature>
<dbReference type="GO" id="GO:0003677">
    <property type="term" value="F:DNA binding"/>
    <property type="evidence" value="ECO:0007669"/>
    <property type="project" value="InterPro"/>
</dbReference>
<dbReference type="InterPro" id="IPR007219">
    <property type="entry name" value="XnlR_reg_dom"/>
</dbReference>
<dbReference type="GO" id="GO:0003700">
    <property type="term" value="F:DNA-binding transcription factor activity"/>
    <property type="evidence" value="ECO:0007669"/>
    <property type="project" value="InterPro"/>
</dbReference>
<dbReference type="GO" id="GO:0008270">
    <property type="term" value="F:zinc ion binding"/>
    <property type="evidence" value="ECO:0007669"/>
    <property type="project" value="InterPro"/>
</dbReference>
<dbReference type="CDD" id="cd12148">
    <property type="entry name" value="fungal_TF_MHR"/>
    <property type="match status" value="1"/>
</dbReference>
<proteinExistence type="predicted"/>
<comment type="caution">
    <text evidence="4">The sequence shown here is derived from an EMBL/GenBank/DDBJ whole genome shotgun (WGS) entry which is preliminary data.</text>
</comment>
<sequence length="711" mass="79437">MASQPIAPIEIGSFTASSRHKTEFLGSASGVFFVKTVFRAFARSASGTINDKHSNTAQQPSQRVDDESVSSRLIDPETPARPDTDSPVVRIELEDLDRHPSATSPRTYGIKGHGLGIAPKQEVAQELFSIYLRNWHPLFPFLHGPTLLDTMLSLYENDVSGSTQSARSLQDRICKAVICQCVFNIAAVDWRDQQLAVESRIASPMQILSLLGFLASNHDLQSLQALLAAELYLLCTMSLRAASTIGGTLTRLIYHAGLHRCPCRYVQIPAEECDMRKRIFWTAYILDRYLSQALGHPLSFQDSELDVCIPGQGEYHKRVMARPHNPNSALAGGDDVLDHLPQTQADERQTAEGHERTRSSDLGGARSNDESSSRPHREDHGHASEILGHYVLYCRLTGQALEMFHKSLQNRTINRESIMELQSNVHAWWNELPAKLQNEYADGQGETPSAFTFFFNPIYNQLILLINRPFLSLPPHSIEFRLSLHNCINAARQIITSSKRQVQAKIQVSWPGMLSMSKAQQEIEDCVHGLLAMDQKWNNARHCAAALKSLLGHLSDQYRDSSRQLRMEHNNPSAPEASSFQRKRLTAETIDLDPDLRSAKRANRASSSGPSSSKNSDNNQVLSQSQRVSDVQFSDAQAPPMDFSANDSVFGQIDPQYSQVNDGDFLSMPTAAEFYGNLDGGFGNIEWESMANNWGSFHDWGSWDMPDLWDQ</sequence>
<evidence type="ECO:0000313" key="5">
    <source>
        <dbReference type="Proteomes" id="UP001358417"/>
    </source>
</evidence>
<evidence type="ECO:0000313" key="4">
    <source>
        <dbReference type="EMBL" id="KAK5046128.1"/>
    </source>
</evidence>
<dbReference type="PANTHER" id="PTHR46910">
    <property type="entry name" value="TRANSCRIPTION FACTOR PDR1"/>
    <property type="match status" value="1"/>
</dbReference>
<feature type="compositionally biased region" description="Basic and acidic residues" evidence="2">
    <location>
        <begin position="345"/>
        <end position="359"/>
    </location>
</feature>